<comment type="caution">
    <text evidence="3">The sequence shown here is derived from an EMBL/GenBank/DDBJ whole genome shotgun (WGS) entry which is preliminary data.</text>
</comment>
<evidence type="ECO:0000256" key="2">
    <source>
        <dbReference type="ARBA" id="ARBA00023002"/>
    </source>
</evidence>
<dbReference type="CDD" id="cd05233">
    <property type="entry name" value="SDR_c"/>
    <property type="match status" value="1"/>
</dbReference>
<reference evidence="3" key="1">
    <citation type="journal article" date="2013" name="Environ. Microbiol.">
        <title>Microbiota from the distal guts of lean and obese adolescents exhibit partial functional redundancy besides clear differences in community structure.</title>
        <authorList>
            <person name="Ferrer M."/>
            <person name="Ruiz A."/>
            <person name="Lanza F."/>
            <person name="Haange S.B."/>
            <person name="Oberbach A."/>
            <person name="Till H."/>
            <person name="Bargiela R."/>
            <person name="Campoy C."/>
            <person name="Segura M.T."/>
            <person name="Richter M."/>
            <person name="von Bergen M."/>
            <person name="Seifert J."/>
            <person name="Suarez A."/>
        </authorList>
    </citation>
    <scope>NUCLEOTIDE SEQUENCE</scope>
</reference>
<comment type="similarity">
    <text evidence="1">Belongs to the short-chain dehydrogenases/reductases (SDR) family.</text>
</comment>
<dbReference type="AlphaFoldDB" id="K1TFE2"/>
<organism evidence="3">
    <name type="scientific">human gut metagenome</name>
    <dbReference type="NCBI Taxonomy" id="408170"/>
    <lineage>
        <taxon>unclassified sequences</taxon>
        <taxon>metagenomes</taxon>
        <taxon>organismal metagenomes</taxon>
    </lineage>
</organism>
<gene>
    <name evidence="3" type="ORF">OBE_06081</name>
</gene>
<dbReference type="EMBL" id="AJWZ01004177">
    <property type="protein sequence ID" value="EKC66174.1"/>
    <property type="molecule type" value="Genomic_DNA"/>
</dbReference>
<evidence type="ECO:0000313" key="3">
    <source>
        <dbReference type="EMBL" id="EKC66174.1"/>
    </source>
</evidence>
<dbReference type="PANTHER" id="PTHR42901:SF1">
    <property type="entry name" value="ALCOHOL DEHYDROGENASE"/>
    <property type="match status" value="1"/>
</dbReference>
<dbReference type="PRINTS" id="PR00080">
    <property type="entry name" value="SDRFAMILY"/>
</dbReference>
<evidence type="ECO:0000256" key="1">
    <source>
        <dbReference type="ARBA" id="ARBA00006484"/>
    </source>
</evidence>
<dbReference type="PIRSF" id="PIRSF000126">
    <property type="entry name" value="11-beta-HSD1"/>
    <property type="match status" value="1"/>
</dbReference>
<dbReference type="PRINTS" id="PR00081">
    <property type="entry name" value="GDHRDH"/>
</dbReference>
<dbReference type="InterPro" id="IPR002347">
    <property type="entry name" value="SDR_fam"/>
</dbReference>
<dbReference type="SUPFAM" id="SSF51735">
    <property type="entry name" value="NAD(P)-binding Rossmann-fold domains"/>
    <property type="match status" value="1"/>
</dbReference>
<protein>
    <submittedName>
        <fullName evidence="3">Oxidoreductase, short chain dehydrogenase/reductase family</fullName>
    </submittedName>
</protein>
<dbReference type="Pfam" id="PF00106">
    <property type="entry name" value="adh_short"/>
    <property type="match status" value="1"/>
</dbReference>
<name>K1TFE2_9ZZZZ</name>
<dbReference type="PANTHER" id="PTHR42901">
    <property type="entry name" value="ALCOHOL DEHYDROGENASE"/>
    <property type="match status" value="1"/>
</dbReference>
<dbReference type="Gene3D" id="3.40.50.720">
    <property type="entry name" value="NAD(P)-binding Rossmann-like Domain"/>
    <property type="match status" value="1"/>
</dbReference>
<keyword evidence="2" id="KW-0560">Oxidoreductase</keyword>
<dbReference type="InterPro" id="IPR036291">
    <property type="entry name" value="NAD(P)-bd_dom_sf"/>
</dbReference>
<proteinExistence type="inferred from homology"/>
<accession>K1TFE2</accession>
<dbReference type="GO" id="GO:0016491">
    <property type="term" value="F:oxidoreductase activity"/>
    <property type="evidence" value="ECO:0007669"/>
    <property type="project" value="UniProtKB-KW"/>
</dbReference>
<sequence>MKALITGASSGIGMEIAKILAKHKCELILVARSKEKLEELQKKLPTKSTIIVMDLSNEQKVKELYIVTRNQNIDIVINNAGFGLCGDYEKIPISKELELIDTNIRALHILTKSFLRDMIERDSGYILNVSSSASFLPGGPLMTTYYASKSYVSSLTNGIYYELKKRKSNVSISLLCPGPVNTNFNNVANVEFGVKALDPEFVAKYAIDEMFKKKRLIIPGFKMKFVKFISRFVSDEFLLKANYKIQKKKVRK</sequence>